<protein>
    <submittedName>
        <fullName evidence="1">Uncharacterized protein</fullName>
    </submittedName>
</protein>
<comment type="caution">
    <text evidence="1">The sequence shown here is derived from an EMBL/GenBank/DDBJ whole genome shotgun (WGS) entry which is preliminary data.</text>
</comment>
<name>A0A8T3CBM5_DENNO</name>
<proteinExistence type="predicted"/>
<reference evidence="1" key="1">
    <citation type="journal article" date="2022" name="Front. Genet.">
        <title>Chromosome-Scale Assembly of the Dendrobium nobile Genome Provides Insights Into the Molecular Mechanism of the Biosynthesis of the Medicinal Active Ingredient of Dendrobium.</title>
        <authorList>
            <person name="Xu Q."/>
            <person name="Niu S.-C."/>
            <person name="Li K.-L."/>
            <person name="Zheng P.-J."/>
            <person name="Zhang X.-J."/>
            <person name="Jia Y."/>
            <person name="Liu Y."/>
            <person name="Niu Y.-X."/>
            <person name="Yu L.-H."/>
            <person name="Chen D.-F."/>
            <person name="Zhang G.-Q."/>
        </authorList>
    </citation>
    <scope>NUCLEOTIDE SEQUENCE</scope>
    <source>
        <tissue evidence="1">Leaf</tissue>
    </source>
</reference>
<dbReference type="Proteomes" id="UP000829196">
    <property type="component" value="Unassembled WGS sequence"/>
</dbReference>
<keyword evidence="2" id="KW-1185">Reference proteome</keyword>
<gene>
    <name evidence="1" type="ORF">KFK09_001699</name>
</gene>
<evidence type="ECO:0000313" key="1">
    <source>
        <dbReference type="EMBL" id="KAI0529152.1"/>
    </source>
</evidence>
<sequence length="221" mass="25414">MEEMGFRKLLAGVSRKKKKKESRALLVLFLMRTGEESRKSTQRSHTMLFAGHGVLEMSGKGPRLVRVRFSEMLSYPMMGKHPTIMVGCAWALVDLWFASLMGPLGCCWFSDLQVVLVGNMQIVSFGSWAIEGDVRNGDEHRDRDWRKMNEMMSDDRSFQDFVAQIVVHLCMSFLALYVDNANQEADHRSRKRTEILTPQHRAIGSRDDKNCRHNIEAYVLQ</sequence>
<accession>A0A8T3CBM5</accession>
<organism evidence="1 2">
    <name type="scientific">Dendrobium nobile</name>
    <name type="common">Orchid</name>
    <dbReference type="NCBI Taxonomy" id="94219"/>
    <lineage>
        <taxon>Eukaryota</taxon>
        <taxon>Viridiplantae</taxon>
        <taxon>Streptophyta</taxon>
        <taxon>Embryophyta</taxon>
        <taxon>Tracheophyta</taxon>
        <taxon>Spermatophyta</taxon>
        <taxon>Magnoliopsida</taxon>
        <taxon>Liliopsida</taxon>
        <taxon>Asparagales</taxon>
        <taxon>Orchidaceae</taxon>
        <taxon>Epidendroideae</taxon>
        <taxon>Malaxideae</taxon>
        <taxon>Dendrobiinae</taxon>
        <taxon>Dendrobium</taxon>
    </lineage>
</organism>
<dbReference type="AlphaFoldDB" id="A0A8T3CBM5"/>
<dbReference type="EMBL" id="JAGYWB010000002">
    <property type="protein sequence ID" value="KAI0529152.1"/>
    <property type="molecule type" value="Genomic_DNA"/>
</dbReference>
<evidence type="ECO:0000313" key="2">
    <source>
        <dbReference type="Proteomes" id="UP000829196"/>
    </source>
</evidence>